<feature type="non-terminal residue" evidence="1">
    <location>
        <position position="43"/>
    </location>
</feature>
<organism evidence="1 2">
    <name type="scientific">Metamycoplasma alkalescens</name>
    <dbReference type="NCBI Taxonomy" id="45363"/>
    <lineage>
        <taxon>Bacteria</taxon>
        <taxon>Bacillati</taxon>
        <taxon>Mycoplasmatota</taxon>
        <taxon>Mycoplasmoidales</taxon>
        <taxon>Metamycoplasmataceae</taxon>
        <taxon>Metamycoplasma</taxon>
    </lineage>
</organism>
<evidence type="ECO:0000313" key="1">
    <source>
        <dbReference type="EMBL" id="SYV89972.1"/>
    </source>
</evidence>
<dbReference type="EMBL" id="LS991949">
    <property type="protein sequence ID" value="SYV89972.1"/>
    <property type="molecule type" value="Genomic_DNA"/>
</dbReference>
<dbReference type="Proteomes" id="UP000259864">
    <property type="component" value="Chromosome 1"/>
</dbReference>
<name>A0A3B0NYY9_9BACT</name>
<protein>
    <submittedName>
        <fullName evidence="1">Uncharacterized protein</fullName>
    </submittedName>
</protein>
<evidence type="ECO:0000313" key="2">
    <source>
        <dbReference type="Proteomes" id="UP000259864"/>
    </source>
</evidence>
<dbReference type="KEGG" id="mala:NCTC10135_00479"/>
<sequence length="43" mass="4312">MGETKNLIGSSMAMAGGVGAVGRLGKKAFMGTGNKILGKSQAW</sequence>
<accession>A0A3B0NYY9</accession>
<proteinExistence type="predicted"/>
<reference evidence="2" key="1">
    <citation type="submission" date="2018-06" db="EMBL/GenBank/DDBJ databases">
        <authorList>
            <consortium name="Pathogen Informatics"/>
        </authorList>
    </citation>
    <scope>NUCLEOTIDE SEQUENCE [LARGE SCALE GENOMIC DNA]</scope>
    <source>
        <strain evidence="2">NCTC10135</strain>
    </source>
</reference>
<gene>
    <name evidence="1" type="ORF">NCTC10135_00479</name>
</gene>
<dbReference type="AlphaFoldDB" id="A0A3B0NYY9"/>